<evidence type="ECO:0000259" key="8">
    <source>
        <dbReference type="Pfam" id="PF07715"/>
    </source>
</evidence>
<evidence type="ECO:0000256" key="5">
    <source>
        <dbReference type="ARBA" id="ARBA00023136"/>
    </source>
</evidence>
<dbReference type="Gene3D" id="2.60.40.1120">
    <property type="entry name" value="Carboxypeptidase-like, regulatory domain"/>
    <property type="match status" value="1"/>
</dbReference>
<evidence type="ECO:0000256" key="3">
    <source>
        <dbReference type="ARBA" id="ARBA00022452"/>
    </source>
</evidence>
<organism evidence="9 10">
    <name type="scientific">Algoriphagus lacus</name>
    <dbReference type="NCBI Taxonomy" id="2056311"/>
    <lineage>
        <taxon>Bacteria</taxon>
        <taxon>Pseudomonadati</taxon>
        <taxon>Bacteroidota</taxon>
        <taxon>Cytophagia</taxon>
        <taxon>Cytophagales</taxon>
        <taxon>Cyclobacteriaceae</taxon>
        <taxon>Algoriphagus</taxon>
    </lineage>
</organism>
<keyword evidence="4 7" id="KW-0812">Transmembrane</keyword>
<keyword evidence="2 7" id="KW-0813">Transport</keyword>
<reference evidence="9 10" key="1">
    <citation type="submission" date="2018-09" db="EMBL/GenBank/DDBJ databases">
        <authorList>
            <person name="Wang X."/>
            <person name="Du Z."/>
        </authorList>
    </citation>
    <scope>NUCLEOTIDE SEQUENCE [LARGE SCALE GENOMIC DNA]</scope>
    <source>
        <strain evidence="9 10">N3</strain>
    </source>
</reference>
<keyword evidence="3 7" id="KW-1134">Transmembrane beta strand</keyword>
<dbReference type="GO" id="GO:0009279">
    <property type="term" value="C:cell outer membrane"/>
    <property type="evidence" value="ECO:0007669"/>
    <property type="project" value="UniProtKB-SubCell"/>
</dbReference>
<evidence type="ECO:0000256" key="7">
    <source>
        <dbReference type="PROSITE-ProRule" id="PRU01360"/>
    </source>
</evidence>
<sequence length="1067" mass="119296">MNRILIPKAVLLFAVLLLQFVGTSWSQESPNLVTLTGVVLESETENPLPGAVVLVSSLSKSTVTDASGKFSLSLPEGEHEVIVSFVGFKSLRQVVSTSDKTPRVFKLETEEFNLGAVDVVSTGYQQIPKERATGSFVQIDQELVDRRVSTSILDRIEDVSSGVIFNRTVGGADPISIRGRSTLFGNTQPLIVIDNLPYEGPLENINPNDVASITILKDAAAASIWGAQAGNGVIVITTKSGSYKQPMRVSVQSNVTVVEAPDLFYAPQMEIGDFVEQERRLFNSGFYNSMINSTARTPLSPVVETLLKVRNGQLTAAEGDRLLLQYSNQDSRADLSRYYYQKAVLQQYAFQISGGGDSYNFNFSGGYDRNASEVVGNLNDRITLNARQNWKLMKDKLEISTGLYLSRGKNTVTTSVPTLRPYELLADSEGNALQVVGALSNRYVESTAQSGLLDWRFLPLQEIGKRNLDVVGMDFRGNLGLSYQIVPGLKAETRYQYWTNHTESRSIETPELYEIRHQINSFTQVGPDGSLTFAIPRGERFTTSNDISFSHNLRTNLKYQLKKGKGEWNALAGFEMRDLSSRSDRMQYFGYKDELGLSTPVDYQTRFPQYFNPGLRLNIPYGGTHSGINDHYLSYFGNASYFFQEKYLLSASARKDMSNLFGVETNQKGVPLWSVGGGWILSNESFYKWEALPYVKLRMTYGFNGNVDKSTSAFTTIRYDNFHEYIPGFRYAFISNPPNPNLRWEKIGIFNLAVDFESKSGRLGGSLEFYTKNSQDLIGETEVPDSNGLYQYRGNFSSTITRGFDLTLNSVILDKALRWSTQTLISGWKDEVTEFEGSRTVAQYFGSNSSNVVPLEGKPLFSIYSLPWGGLNPDNGNPLGFLDGELSENYSAIISTATPESIRFHGSARPTVFGSLRNTLDYKGFSLSFNITFRAGYYFRRSSVDYAALSRGQISHADYGIRWQNPGDELTTQVPSQPTALNTVRQSFYQRSSVLVERGDHIRFQDVRFGYTFSKASNPRFPFLNMEVFTYLNNLGLIWKATDQPIDPDFPIAVPQRTAAIGLRIDF</sequence>
<dbReference type="RefSeq" id="WP_119479607.1">
    <property type="nucleotide sequence ID" value="NZ_QXML01000017.1"/>
</dbReference>
<comment type="caution">
    <text evidence="9">The sequence shown here is derived from an EMBL/GenBank/DDBJ whole genome shotgun (WGS) entry which is preliminary data.</text>
</comment>
<evidence type="ECO:0000256" key="1">
    <source>
        <dbReference type="ARBA" id="ARBA00004571"/>
    </source>
</evidence>
<keyword evidence="10" id="KW-1185">Reference proteome</keyword>
<evidence type="ECO:0000256" key="4">
    <source>
        <dbReference type="ARBA" id="ARBA00022692"/>
    </source>
</evidence>
<dbReference type="Proteomes" id="UP000283522">
    <property type="component" value="Unassembled WGS sequence"/>
</dbReference>
<evidence type="ECO:0000313" key="9">
    <source>
        <dbReference type="EMBL" id="RIW12093.1"/>
    </source>
</evidence>
<comment type="subcellular location">
    <subcellularLocation>
        <location evidence="1 7">Cell outer membrane</location>
        <topology evidence="1 7">Multi-pass membrane protein</topology>
    </subcellularLocation>
</comment>
<dbReference type="InterPro" id="IPR037066">
    <property type="entry name" value="Plug_dom_sf"/>
</dbReference>
<dbReference type="InterPro" id="IPR008969">
    <property type="entry name" value="CarboxyPept-like_regulatory"/>
</dbReference>
<protein>
    <submittedName>
        <fullName evidence="9">SusC/RagA family TonB-linked outer membrane protein</fullName>
    </submittedName>
</protein>
<gene>
    <name evidence="9" type="ORF">D0X99_19765</name>
</gene>
<dbReference type="AlphaFoldDB" id="A0A418PLQ8"/>
<dbReference type="PROSITE" id="PS52016">
    <property type="entry name" value="TONB_DEPENDENT_REC_3"/>
    <property type="match status" value="1"/>
</dbReference>
<name>A0A418PLQ8_9BACT</name>
<dbReference type="InterPro" id="IPR023997">
    <property type="entry name" value="TonB-dep_OMP_SusC/RagA_CS"/>
</dbReference>
<dbReference type="SUPFAM" id="SSF49464">
    <property type="entry name" value="Carboxypeptidase regulatory domain-like"/>
    <property type="match status" value="1"/>
</dbReference>
<proteinExistence type="inferred from homology"/>
<dbReference type="Pfam" id="PF07715">
    <property type="entry name" value="Plug"/>
    <property type="match status" value="1"/>
</dbReference>
<evidence type="ECO:0000256" key="2">
    <source>
        <dbReference type="ARBA" id="ARBA00022448"/>
    </source>
</evidence>
<dbReference type="EMBL" id="QXML01000017">
    <property type="protein sequence ID" value="RIW12093.1"/>
    <property type="molecule type" value="Genomic_DNA"/>
</dbReference>
<feature type="domain" description="TonB-dependent receptor plug" evidence="8">
    <location>
        <begin position="129"/>
        <end position="233"/>
    </location>
</feature>
<dbReference type="InterPro" id="IPR039426">
    <property type="entry name" value="TonB-dep_rcpt-like"/>
</dbReference>
<dbReference type="SUPFAM" id="SSF56935">
    <property type="entry name" value="Porins"/>
    <property type="match status" value="1"/>
</dbReference>
<dbReference type="NCBIfam" id="TIGR04056">
    <property type="entry name" value="OMP_RagA_SusC"/>
    <property type="match status" value="1"/>
</dbReference>
<dbReference type="InterPro" id="IPR023996">
    <property type="entry name" value="TonB-dep_OMP_SusC/RagA"/>
</dbReference>
<dbReference type="NCBIfam" id="TIGR04057">
    <property type="entry name" value="SusC_RagA_signa"/>
    <property type="match status" value="1"/>
</dbReference>
<evidence type="ECO:0000313" key="10">
    <source>
        <dbReference type="Proteomes" id="UP000283522"/>
    </source>
</evidence>
<keyword evidence="6 7" id="KW-0998">Cell outer membrane</keyword>
<dbReference type="InterPro" id="IPR036942">
    <property type="entry name" value="Beta-barrel_TonB_sf"/>
</dbReference>
<dbReference type="Gene3D" id="2.170.130.10">
    <property type="entry name" value="TonB-dependent receptor, plug domain"/>
    <property type="match status" value="1"/>
</dbReference>
<dbReference type="InterPro" id="IPR012910">
    <property type="entry name" value="Plug_dom"/>
</dbReference>
<accession>A0A418PLQ8</accession>
<evidence type="ECO:0000256" key="6">
    <source>
        <dbReference type="ARBA" id="ARBA00023237"/>
    </source>
</evidence>
<comment type="similarity">
    <text evidence="7">Belongs to the TonB-dependent receptor family.</text>
</comment>
<dbReference type="OrthoDB" id="9768177at2"/>
<dbReference type="Gene3D" id="2.40.170.20">
    <property type="entry name" value="TonB-dependent receptor, beta-barrel domain"/>
    <property type="match status" value="1"/>
</dbReference>
<dbReference type="Pfam" id="PF13715">
    <property type="entry name" value="CarbopepD_reg_2"/>
    <property type="match status" value="1"/>
</dbReference>
<keyword evidence="5 7" id="KW-0472">Membrane</keyword>